<evidence type="ECO:0000256" key="1">
    <source>
        <dbReference type="SAM" id="MobiDB-lite"/>
    </source>
</evidence>
<dbReference type="InterPro" id="IPR039634">
    <property type="entry name" value="Bul1-like"/>
</dbReference>
<dbReference type="Pfam" id="PF04426">
    <property type="entry name" value="Bul1_C"/>
    <property type="match status" value="1"/>
</dbReference>
<dbReference type="AlphaFoldDB" id="A0A8H6C2C1"/>
<feature type="region of interest" description="Disordered" evidence="1">
    <location>
        <begin position="1"/>
        <end position="99"/>
    </location>
</feature>
<dbReference type="InterPro" id="IPR022794">
    <property type="entry name" value="Bul1_C"/>
</dbReference>
<feature type="compositionally biased region" description="Polar residues" evidence="1">
    <location>
        <begin position="26"/>
        <end position="54"/>
    </location>
</feature>
<feature type="compositionally biased region" description="Polar residues" evidence="1">
    <location>
        <begin position="1"/>
        <end position="16"/>
    </location>
</feature>
<feature type="domain" description="Bul1 N-terminal" evidence="2">
    <location>
        <begin position="153"/>
        <end position="510"/>
    </location>
</feature>
<dbReference type="InterPro" id="IPR007519">
    <property type="entry name" value="Bul1_N"/>
</dbReference>
<feature type="compositionally biased region" description="Polar residues" evidence="1">
    <location>
        <begin position="83"/>
        <end position="99"/>
    </location>
</feature>
<comment type="caution">
    <text evidence="4">The sequence shown here is derived from an EMBL/GenBank/DDBJ whole genome shotgun (WGS) entry which is preliminary data.</text>
</comment>
<dbReference type="Proteomes" id="UP000536275">
    <property type="component" value="Unassembled WGS sequence"/>
</dbReference>
<feature type="compositionally biased region" description="Low complexity" evidence="1">
    <location>
        <begin position="55"/>
        <end position="70"/>
    </location>
</feature>
<organism evidence="4 5">
    <name type="scientific">Candida albicans</name>
    <name type="common">Yeast</name>
    <dbReference type="NCBI Taxonomy" id="5476"/>
    <lineage>
        <taxon>Eukaryota</taxon>
        <taxon>Fungi</taxon>
        <taxon>Dikarya</taxon>
        <taxon>Ascomycota</taxon>
        <taxon>Saccharomycotina</taxon>
        <taxon>Pichiomycetes</taxon>
        <taxon>Debaryomycetaceae</taxon>
        <taxon>Candida/Lodderomyces clade</taxon>
        <taxon>Candida</taxon>
    </lineage>
</organism>
<feature type="domain" description="Bul1 C-terminal" evidence="3">
    <location>
        <begin position="644"/>
        <end position="862"/>
    </location>
</feature>
<dbReference type="Pfam" id="PF04425">
    <property type="entry name" value="Bul1_N"/>
    <property type="match status" value="2"/>
</dbReference>
<dbReference type="PANTHER" id="PTHR31904:SF1">
    <property type="entry name" value="BYPASS OF STOP CODON PROTEIN 5-RELATED"/>
    <property type="match status" value="1"/>
</dbReference>
<evidence type="ECO:0000259" key="3">
    <source>
        <dbReference type="Pfam" id="PF04426"/>
    </source>
</evidence>
<evidence type="ECO:0000259" key="2">
    <source>
        <dbReference type="Pfam" id="PF04425"/>
    </source>
</evidence>
<feature type="region of interest" description="Disordered" evidence="1">
    <location>
        <begin position="592"/>
        <end position="633"/>
    </location>
</feature>
<feature type="compositionally biased region" description="Low complexity" evidence="1">
    <location>
        <begin position="790"/>
        <end position="815"/>
    </location>
</feature>
<gene>
    <name evidence="4" type="ORF">FOB64_002648</name>
</gene>
<proteinExistence type="predicted"/>
<name>A0A8H6C2C1_CANAX</name>
<feature type="domain" description="Bul1 N-terminal" evidence="2">
    <location>
        <begin position="105"/>
        <end position="147"/>
    </location>
</feature>
<dbReference type="PANTHER" id="PTHR31904">
    <property type="entry name" value="BYPASS OF STOP CODON PROTEIN 5-RELATED"/>
    <property type="match status" value="1"/>
</dbReference>
<evidence type="ECO:0000313" key="5">
    <source>
        <dbReference type="Proteomes" id="UP000536275"/>
    </source>
</evidence>
<accession>A0A8H6C2C1</accession>
<sequence length="883" mass="100294">MHLPNLTNIKESSSNKAFKRNPSENPPSYNESISQVSSPISLTPVSSASRVPTLSNSNSNSNSKARSSKASTKKKNVPYKPSAEQQRQINILGGSSTTTTPIAELSTVSSHSQTEYFDVLPSFQMFQSILKRDDRQFQEDLSSLPPGVNANVHNQNIEVTQDDTYGHSPLDNIDKLHKLPHSPIDIQIYVTKQIPQPNVNNDLETRLKEYTSGDFVNGYITVINNSHEPIEFGLFTVSLEGTIKSVERNPHAMGLTHKFSKILMKKFLKMYDLNASYGYVQVPNSAGIQYEPFSHDTSDGSVIGLPTDRLLQPNIKYKKFFTFKFPHRLLDNACINSLLPHLLPPPSMGIDRTCFYNRGEAIQLNKALGYGFLNVRGTPMLTKDYSFDDLSISYTIEAKFIDRLNSTEPISHDEINNTDNNNNAAAEYVISKSSQYFLRFIPDLKEQVQYCKRFQIGGYPVNGIGGKFMQQYLHKLTWKDIKLKNLDVEKEIDEKLLHMELSPQEVKNKSLIINNTEHTTTNNIRLEQHFKPLSSELEKNIISNKIPTEIFGKKKKMILSSLVKIGESKLSVIIPDKIIPYASPRLLMKYNNGTQQQQQQKQQQQDSDLDNNNNNNNNNNNTSSSTSSSSLSLRPVLSHMDEIYNRDEEDIIDSVNLKLEFITTDNNNIRAPEIQSIDVNIIFWSYSTDYPIPFEIGYDFFYTNEQNQDEIIKDPVEITRNNLQILKDQVSNYISFVKDNKISLSRDAFLYLKSIKSLGVKKDTIKDYFQIVTDNNLLNREGSWKVEQLSNSTSTSNSNSNTSNNSNNNNNNNNSKSFRYTKNLTIPLTILNKNNVNLLPSFQSCLVGRLYCLQIMVRYKGTNNDQNEFADNIVKLDVPILVG</sequence>
<dbReference type="EMBL" id="JABWAD010000028">
    <property type="protein sequence ID" value="KAF6069947.1"/>
    <property type="molecule type" value="Genomic_DNA"/>
</dbReference>
<reference evidence="4 5" key="1">
    <citation type="submission" date="2020-03" db="EMBL/GenBank/DDBJ databases">
        <title>FDA dAtabase for Regulatory Grade micrObial Sequences (FDA-ARGOS): Supporting development and validation of Infectious Disease Dx tests.</title>
        <authorList>
            <person name="Campos J."/>
            <person name="Goldberg B."/>
            <person name="Tallon L."/>
            <person name="Sadzewicz L."/>
            <person name="Vavikolanu K."/>
            <person name="Mehta A."/>
            <person name="Aluvathingal J."/>
            <person name="Nadendla S."/>
            <person name="Nandy P."/>
            <person name="Geyer C."/>
            <person name="Yan Y."/>
            <person name="Sichtig H."/>
        </authorList>
    </citation>
    <scope>NUCLEOTIDE SEQUENCE [LARGE SCALE GENOMIC DNA]</scope>
    <source>
        <strain evidence="4 5">FDAARGOS_656</strain>
    </source>
</reference>
<evidence type="ECO:0000313" key="4">
    <source>
        <dbReference type="EMBL" id="KAF6069947.1"/>
    </source>
</evidence>
<protein>
    <submittedName>
        <fullName evidence="4">Bul1 N terminus family protein</fullName>
    </submittedName>
</protein>
<feature type="region of interest" description="Disordered" evidence="1">
    <location>
        <begin position="788"/>
        <end position="818"/>
    </location>
</feature>